<protein>
    <submittedName>
        <fullName evidence="3">Phage tail protein</fullName>
    </submittedName>
</protein>
<dbReference type="Pfam" id="PF07484">
    <property type="entry name" value="Collar"/>
    <property type="match status" value="1"/>
</dbReference>
<dbReference type="AlphaFoldDB" id="A0A923HDV2"/>
<evidence type="ECO:0000313" key="4">
    <source>
        <dbReference type="Proteomes" id="UP000656244"/>
    </source>
</evidence>
<proteinExistence type="predicted"/>
<dbReference type="RefSeq" id="WP_186561103.1">
    <property type="nucleotide sequence ID" value="NZ_JACNMF010000002.1"/>
</dbReference>
<feature type="region of interest" description="Disordered" evidence="1">
    <location>
        <begin position="106"/>
        <end position="135"/>
    </location>
</feature>
<evidence type="ECO:0000259" key="2">
    <source>
        <dbReference type="Pfam" id="PF07484"/>
    </source>
</evidence>
<evidence type="ECO:0000313" key="3">
    <source>
        <dbReference type="EMBL" id="MBC3758353.1"/>
    </source>
</evidence>
<dbReference type="Gene3D" id="3.90.1340.10">
    <property type="entry name" value="Phage tail collar domain"/>
    <property type="match status" value="1"/>
</dbReference>
<keyword evidence="4" id="KW-1185">Reference proteome</keyword>
<dbReference type="InterPro" id="IPR037053">
    <property type="entry name" value="Phage_tail_collar_dom_sf"/>
</dbReference>
<organism evidence="3 4">
    <name type="scientific">Hyunsoonleella aquatilis</name>
    <dbReference type="NCBI Taxonomy" id="2762758"/>
    <lineage>
        <taxon>Bacteria</taxon>
        <taxon>Pseudomonadati</taxon>
        <taxon>Bacteroidota</taxon>
        <taxon>Flavobacteriia</taxon>
        <taxon>Flavobacteriales</taxon>
        <taxon>Flavobacteriaceae</taxon>
    </lineage>
</organism>
<evidence type="ECO:0000256" key="1">
    <source>
        <dbReference type="SAM" id="MobiDB-lite"/>
    </source>
</evidence>
<feature type="domain" description="Phage tail collar" evidence="2">
    <location>
        <begin position="6"/>
        <end position="61"/>
    </location>
</feature>
<gene>
    <name evidence="3" type="ORF">H7U19_08060</name>
</gene>
<reference evidence="3" key="1">
    <citation type="submission" date="2020-08" db="EMBL/GenBank/DDBJ databases">
        <title>Hyunsoonleella sp. strain SJ7 genome sequencing and assembly.</title>
        <authorList>
            <person name="Kim I."/>
        </authorList>
    </citation>
    <scope>NUCLEOTIDE SEQUENCE</scope>
    <source>
        <strain evidence="3">SJ7</strain>
    </source>
</reference>
<dbReference type="SUPFAM" id="SSF88874">
    <property type="entry name" value="Receptor-binding domain of short tail fibre protein gp12"/>
    <property type="match status" value="1"/>
</dbReference>
<sequence>MEPFIGQIIMFGGNFAPRGWAFCDGTLLPISQNTALFSILGTIYGGDGRTTFGLPDLRGRVAVHAGNGPGLTDRRLGQKGGSETNTLTSSNLPAIPLKVSSADATQSTATNGASIATPGKLDGRSFDPSNGFNTATPDVTLNSASVQGGSSTPINNMQPFQVVNYIIALTGIFPSRS</sequence>
<dbReference type="Proteomes" id="UP000656244">
    <property type="component" value="Unassembled WGS sequence"/>
</dbReference>
<name>A0A923HDV2_9FLAO</name>
<accession>A0A923HDV2</accession>
<comment type="caution">
    <text evidence="3">The sequence shown here is derived from an EMBL/GenBank/DDBJ whole genome shotgun (WGS) entry which is preliminary data.</text>
</comment>
<dbReference type="EMBL" id="JACNMF010000002">
    <property type="protein sequence ID" value="MBC3758353.1"/>
    <property type="molecule type" value="Genomic_DNA"/>
</dbReference>
<dbReference type="InterPro" id="IPR011083">
    <property type="entry name" value="Phage_tail_collar_dom"/>
</dbReference>